<dbReference type="Pfam" id="PF01182">
    <property type="entry name" value="Glucosamine_iso"/>
    <property type="match status" value="1"/>
</dbReference>
<gene>
    <name evidence="3" type="primary">nagB</name>
    <name evidence="5" type="ORF">J2S23_000737</name>
</gene>
<dbReference type="InterPro" id="IPR018321">
    <property type="entry name" value="Glucosamine6P_isomerase_CS"/>
</dbReference>
<comment type="caution">
    <text evidence="5">The sequence shown here is derived from an EMBL/GenBank/DDBJ whole genome shotgun (WGS) entry which is preliminary data.</text>
</comment>
<accession>A0ABT9YRG0</accession>
<keyword evidence="6" id="KW-1185">Reference proteome</keyword>
<dbReference type="GO" id="GO:0004342">
    <property type="term" value="F:glucosamine-6-phosphate deaminase activity"/>
    <property type="evidence" value="ECO:0007669"/>
    <property type="project" value="UniProtKB-EC"/>
</dbReference>
<comment type="pathway">
    <text evidence="3">Amino-sugar metabolism; N-acetylneuraminate degradation; D-fructose 6-phosphate from N-acetylneuraminate: step 5/5.</text>
</comment>
<dbReference type="PANTHER" id="PTHR11280:SF5">
    <property type="entry name" value="GLUCOSAMINE-6-PHOSPHATE ISOMERASE"/>
    <property type="match status" value="1"/>
</dbReference>
<comment type="function">
    <text evidence="3">Catalyzes the reversible isomerization-deamination of glucosamine 6-phosphate (GlcN6P) to form fructose 6-phosphate (Fru6P) and ammonium ion.</text>
</comment>
<dbReference type="Gene3D" id="3.40.50.1360">
    <property type="match status" value="1"/>
</dbReference>
<evidence type="ECO:0000313" key="5">
    <source>
        <dbReference type="EMBL" id="MDQ0222186.1"/>
    </source>
</evidence>
<dbReference type="HAMAP" id="MF_01241">
    <property type="entry name" value="GlcN6P_deamin"/>
    <property type="match status" value="1"/>
</dbReference>
<proteinExistence type="inferred from homology"/>
<dbReference type="InterPro" id="IPR004547">
    <property type="entry name" value="Glucosamine6P_isomerase"/>
</dbReference>
<dbReference type="Proteomes" id="UP001223079">
    <property type="component" value="Unassembled WGS sequence"/>
</dbReference>
<feature type="domain" description="Glucosamine/galactosamine-6-phosphate isomerase" evidence="4">
    <location>
        <begin position="26"/>
        <end position="218"/>
    </location>
</feature>
<feature type="active site" description="Proton acceptor; for enolization step" evidence="3">
    <location>
        <position position="62"/>
    </location>
</feature>
<evidence type="ECO:0000256" key="1">
    <source>
        <dbReference type="ARBA" id="ARBA00022801"/>
    </source>
</evidence>
<feature type="active site" description="For ring-opening step" evidence="3">
    <location>
        <position position="135"/>
    </location>
</feature>
<feature type="active site" description="Proton acceptor; for ring-opening step" evidence="3">
    <location>
        <position position="130"/>
    </location>
</feature>
<sequence length="236" mass="25649">MKIIEVQDQIEGGKIALDIVRESLTNGAKVFGLATGSTPIELYKQAVASDIDFSNAVAINLDEYVGLGPDDDQSYRYFMQKHLFEAKPFKETYVPDGKAQDLNEAAEAYEVIIQNNPIDLQILGIGRNGHIGFNEPGTPFDQQTHVVDLVPSTIEANARFFDNPEDVPRQAVSMGIASIMKAKAIVLMAYGSEKAEAIAGLLEGPVTEDLPASILQRHPDVTIIADEAALSLYKGE</sequence>
<dbReference type="EC" id="3.5.99.6" evidence="3"/>
<protein>
    <recommendedName>
        <fullName evidence="3">Glucosamine-6-phosphate deaminase</fullName>
        <ecNumber evidence="3">3.5.99.6</ecNumber>
    </recommendedName>
    <alternativeName>
        <fullName evidence="3">GlcN6P deaminase</fullName>
        <shortName evidence="3">GNPDA</shortName>
    </alternativeName>
    <alternativeName>
        <fullName evidence="3">Glucosamine-6-phosphate isomerase</fullName>
    </alternativeName>
</protein>
<dbReference type="SUPFAM" id="SSF100950">
    <property type="entry name" value="NagB/RpiA/CoA transferase-like"/>
    <property type="match status" value="1"/>
</dbReference>
<dbReference type="EMBL" id="JAUSTM010000005">
    <property type="protein sequence ID" value="MDQ0222186.1"/>
    <property type="molecule type" value="Genomic_DNA"/>
</dbReference>
<keyword evidence="1 3" id="KW-0378">Hydrolase</keyword>
<dbReference type="RefSeq" id="WP_307121403.1">
    <property type="nucleotide sequence ID" value="NZ_JAUSTM010000005.1"/>
</dbReference>
<dbReference type="CDD" id="cd01399">
    <property type="entry name" value="GlcN6P_deaminase"/>
    <property type="match status" value="1"/>
</dbReference>
<name>A0ABT9YRG0_9STRE</name>
<organism evidence="5 6">
    <name type="scientific">Streptococcus moroccensis</name>
    <dbReference type="NCBI Taxonomy" id="1451356"/>
    <lineage>
        <taxon>Bacteria</taxon>
        <taxon>Bacillati</taxon>
        <taxon>Bacillota</taxon>
        <taxon>Bacilli</taxon>
        <taxon>Lactobacillales</taxon>
        <taxon>Streptococcaceae</taxon>
        <taxon>Streptococcus</taxon>
    </lineage>
</organism>
<reference evidence="5 6" key="1">
    <citation type="submission" date="2023-07" db="EMBL/GenBank/DDBJ databases">
        <title>Genomic Encyclopedia of Type Strains, Phase IV (KMG-IV): sequencing the most valuable type-strain genomes for metagenomic binning, comparative biology and taxonomic classification.</title>
        <authorList>
            <person name="Goeker M."/>
        </authorList>
    </citation>
    <scope>NUCLEOTIDE SEQUENCE [LARGE SCALE GENOMIC DNA]</scope>
    <source>
        <strain evidence="5 6">DSM 105143</strain>
    </source>
</reference>
<evidence type="ECO:0000313" key="6">
    <source>
        <dbReference type="Proteomes" id="UP001223079"/>
    </source>
</evidence>
<evidence type="ECO:0000259" key="4">
    <source>
        <dbReference type="Pfam" id="PF01182"/>
    </source>
</evidence>
<dbReference type="InterPro" id="IPR037171">
    <property type="entry name" value="NagB/RpiA_transferase-like"/>
</dbReference>
<dbReference type="InterPro" id="IPR006148">
    <property type="entry name" value="Glc/Gal-6P_isomerase"/>
</dbReference>
<evidence type="ECO:0000256" key="3">
    <source>
        <dbReference type="HAMAP-Rule" id="MF_01241"/>
    </source>
</evidence>
<comment type="similarity">
    <text evidence="3">Belongs to the glucosamine/galactosamine-6-phosphate isomerase family. NagB subfamily.</text>
</comment>
<keyword evidence="2 3" id="KW-0119">Carbohydrate metabolism</keyword>
<comment type="catalytic activity">
    <reaction evidence="3">
        <text>alpha-D-glucosamine 6-phosphate + H2O = beta-D-fructose 6-phosphate + NH4(+)</text>
        <dbReference type="Rhea" id="RHEA:12172"/>
        <dbReference type="ChEBI" id="CHEBI:15377"/>
        <dbReference type="ChEBI" id="CHEBI:28938"/>
        <dbReference type="ChEBI" id="CHEBI:57634"/>
        <dbReference type="ChEBI" id="CHEBI:75989"/>
        <dbReference type="EC" id="3.5.99.6"/>
    </reaction>
</comment>
<dbReference type="PANTHER" id="PTHR11280">
    <property type="entry name" value="GLUCOSAMINE-6-PHOSPHATE ISOMERASE"/>
    <property type="match status" value="1"/>
</dbReference>
<evidence type="ECO:0000256" key="2">
    <source>
        <dbReference type="ARBA" id="ARBA00023277"/>
    </source>
</evidence>
<dbReference type="PROSITE" id="PS01161">
    <property type="entry name" value="GLC_GALNAC_ISOMERASE"/>
    <property type="match status" value="1"/>
</dbReference>
<comment type="caution">
    <text evidence="3">Lacks conserved residue(s) required for the propagation of feature annotation.</text>
</comment>
<feature type="active site" description="For ring-opening step" evidence="3">
    <location>
        <position position="128"/>
    </location>
</feature>